<dbReference type="InterPro" id="IPR012337">
    <property type="entry name" value="RNaseH-like_sf"/>
</dbReference>
<dbReference type="GO" id="GO:0003677">
    <property type="term" value="F:DNA binding"/>
    <property type="evidence" value="ECO:0007669"/>
    <property type="project" value="InterPro"/>
</dbReference>
<name>A0A644UWA9_9ZZZZ</name>
<dbReference type="GO" id="GO:0006313">
    <property type="term" value="P:DNA transposition"/>
    <property type="evidence" value="ECO:0007669"/>
    <property type="project" value="InterPro"/>
</dbReference>
<sequence>MKEFGGIKGSHNKFIKLKAQTSGIYDCLNNMMIDFQIAPYQTSEKELAYKNIKNTLKLFKNNEIILIFDRGYPSIELFNYLKEKNIKFIFRIKKDSYKEKTKQTQTNDEYIELKTKTKEKLKLRLVKIPLKNEKSYLITNLRKKEAKYNEINKLYKQRWEIEKSFEVLKNKLYLENISGYTKIAVQQDYHSQILTQNIIQDIKNKANQILKEKQKQKNRKNKIQKTLKKKKEKQKKVNLNHLIGYFRKNILKIYQNKNSKEKYKKLEEIINLTLKSYTYETPNRHFKRIKKRTTPKNKTNIRRNS</sequence>
<dbReference type="InterPro" id="IPR002559">
    <property type="entry name" value="Transposase_11"/>
</dbReference>
<dbReference type="Gene3D" id="3.90.350.10">
    <property type="entry name" value="Transposase Inhibitor Protein From Tn5, Chain A, domain 1"/>
    <property type="match status" value="1"/>
</dbReference>
<accession>A0A644UWA9</accession>
<comment type="caution">
    <text evidence="3">The sequence shown here is derived from an EMBL/GenBank/DDBJ whole genome shotgun (WGS) entry which is preliminary data.</text>
</comment>
<dbReference type="PANTHER" id="PTHR33258:SF1">
    <property type="entry name" value="TRANSPOSASE INSL FOR INSERTION SEQUENCE ELEMENT IS186A-RELATED"/>
    <property type="match status" value="1"/>
</dbReference>
<evidence type="ECO:0000256" key="1">
    <source>
        <dbReference type="SAM" id="Coils"/>
    </source>
</evidence>
<feature type="domain" description="Transposase IS4-like" evidence="2">
    <location>
        <begin position="24"/>
        <end position="195"/>
    </location>
</feature>
<dbReference type="EMBL" id="VSSQ01000169">
    <property type="protein sequence ID" value="MPL82943.1"/>
    <property type="molecule type" value="Genomic_DNA"/>
</dbReference>
<reference evidence="3" key="1">
    <citation type="submission" date="2019-08" db="EMBL/GenBank/DDBJ databases">
        <authorList>
            <person name="Kucharzyk K."/>
            <person name="Murdoch R.W."/>
            <person name="Higgins S."/>
            <person name="Loffler F."/>
        </authorList>
    </citation>
    <scope>NUCLEOTIDE SEQUENCE</scope>
</reference>
<keyword evidence="1" id="KW-0175">Coiled coil</keyword>
<organism evidence="3">
    <name type="scientific">bioreactor metagenome</name>
    <dbReference type="NCBI Taxonomy" id="1076179"/>
    <lineage>
        <taxon>unclassified sequences</taxon>
        <taxon>metagenomes</taxon>
        <taxon>ecological metagenomes</taxon>
    </lineage>
</organism>
<dbReference type="SUPFAM" id="SSF53098">
    <property type="entry name" value="Ribonuclease H-like"/>
    <property type="match status" value="1"/>
</dbReference>
<dbReference type="GO" id="GO:0004803">
    <property type="term" value="F:transposase activity"/>
    <property type="evidence" value="ECO:0007669"/>
    <property type="project" value="InterPro"/>
</dbReference>
<proteinExistence type="predicted"/>
<evidence type="ECO:0000259" key="2">
    <source>
        <dbReference type="Pfam" id="PF01609"/>
    </source>
</evidence>
<evidence type="ECO:0000313" key="3">
    <source>
        <dbReference type="EMBL" id="MPL82943.1"/>
    </source>
</evidence>
<gene>
    <name evidence="3" type="ORF">SDC9_28893</name>
</gene>
<protein>
    <recommendedName>
        <fullName evidence="2">Transposase IS4-like domain-containing protein</fullName>
    </recommendedName>
</protein>
<dbReference type="Pfam" id="PF01609">
    <property type="entry name" value="DDE_Tnp_1"/>
    <property type="match status" value="1"/>
</dbReference>
<dbReference type="AlphaFoldDB" id="A0A644UWA9"/>
<feature type="coiled-coil region" evidence="1">
    <location>
        <begin position="199"/>
        <end position="233"/>
    </location>
</feature>
<dbReference type="PANTHER" id="PTHR33258">
    <property type="entry name" value="TRANSPOSASE INSL FOR INSERTION SEQUENCE ELEMENT IS186A-RELATED"/>
    <property type="match status" value="1"/>
</dbReference>